<dbReference type="Proteomes" id="UP000193884">
    <property type="component" value="Unassembled WGS sequence"/>
</dbReference>
<keyword evidence="4" id="KW-1185">Reference proteome</keyword>
<dbReference type="Proteomes" id="UP000193553">
    <property type="component" value="Unassembled WGS sequence"/>
</dbReference>
<dbReference type="AlphaFoldDB" id="A0A1X3FW33"/>
<gene>
    <name evidence="2" type="ORF">BST63_07475</name>
    <name evidence="1" type="ORF">BSZ18_06510</name>
</gene>
<evidence type="ECO:0000313" key="1">
    <source>
        <dbReference type="EMBL" id="OSJ16050.1"/>
    </source>
</evidence>
<dbReference type="SUPFAM" id="SSF110849">
    <property type="entry name" value="ParB/Sulfiredoxin"/>
    <property type="match status" value="1"/>
</dbReference>
<accession>A0A1X3FW33</accession>
<proteinExistence type="predicted"/>
<dbReference type="EMBL" id="NAFK01000141">
    <property type="protein sequence ID" value="OSJ32631.1"/>
    <property type="molecule type" value="Genomic_DNA"/>
</dbReference>
<dbReference type="InterPro" id="IPR036086">
    <property type="entry name" value="ParB/Sulfiredoxin_sf"/>
</dbReference>
<sequence>MVTVEQIKEKLPKWPDMVIEEWLLYFANDIGWPPAEPFGTDRWGGILGNRPLSWWAEVEWKQEKVDCDRTLLTDVTQQRIAAVSDPIYANTASDVEKGQYRRPFQHILEKGAFANPALAMRDGNTLHFVDGHHRLAALTDLREKAPGVLFEKPGRQRPSAEQMVWIGTHAKGELPS</sequence>
<evidence type="ECO:0000313" key="3">
    <source>
        <dbReference type="Proteomes" id="UP000193553"/>
    </source>
</evidence>
<evidence type="ECO:0000313" key="2">
    <source>
        <dbReference type="EMBL" id="OSJ32631.1"/>
    </source>
</evidence>
<comment type="caution">
    <text evidence="1">The sequence shown here is derived from an EMBL/GenBank/DDBJ whole genome shotgun (WGS) entry which is preliminary data.</text>
</comment>
<dbReference type="RefSeq" id="WP_085348779.1">
    <property type="nucleotide sequence ID" value="NZ_NAEX01000155.1"/>
</dbReference>
<protein>
    <submittedName>
        <fullName evidence="1">Uncharacterized protein</fullName>
    </submittedName>
</protein>
<evidence type="ECO:0000313" key="4">
    <source>
        <dbReference type="Proteomes" id="UP000193884"/>
    </source>
</evidence>
<dbReference type="EMBL" id="NAFI01000151">
    <property type="protein sequence ID" value="OSJ16050.1"/>
    <property type="molecule type" value="Genomic_DNA"/>
</dbReference>
<name>A0A1X3FW33_9BRAD</name>
<dbReference type="OrthoDB" id="8215746at2"/>
<organism evidence="1 3">
    <name type="scientific">Bradyrhizobium canariense</name>
    <dbReference type="NCBI Taxonomy" id="255045"/>
    <lineage>
        <taxon>Bacteria</taxon>
        <taxon>Pseudomonadati</taxon>
        <taxon>Pseudomonadota</taxon>
        <taxon>Alphaproteobacteria</taxon>
        <taxon>Hyphomicrobiales</taxon>
        <taxon>Nitrobacteraceae</taxon>
        <taxon>Bradyrhizobium</taxon>
    </lineage>
</organism>
<reference evidence="3 4" key="1">
    <citation type="submission" date="2017-03" db="EMBL/GenBank/DDBJ databases">
        <title>Whole genome sequences of fourteen strains of Bradyrhizobium canariense and one strain of Bradyrhizobium japonicum isolated from Lupinus (Papilionoideae: Genisteae) species in Algeria.</title>
        <authorList>
            <person name="Crovadore J."/>
            <person name="Chekireb D."/>
            <person name="Brachmann A."/>
            <person name="Chablais R."/>
            <person name="Cochard B."/>
            <person name="Lefort F."/>
        </authorList>
    </citation>
    <scope>NUCLEOTIDE SEQUENCE [LARGE SCALE GENOMIC DNA]</scope>
    <source>
        <strain evidence="1 3">UBMA195</strain>
        <strain evidence="2 4">UBMAN05</strain>
    </source>
</reference>